<organism evidence="4 5">
    <name type="scientific">Blastopirellula marina</name>
    <dbReference type="NCBI Taxonomy" id="124"/>
    <lineage>
        <taxon>Bacteria</taxon>
        <taxon>Pseudomonadati</taxon>
        <taxon>Planctomycetota</taxon>
        <taxon>Planctomycetia</taxon>
        <taxon>Pirellulales</taxon>
        <taxon>Pirellulaceae</taxon>
        <taxon>Blastopirellula</taxon>
    </lineage>
</organism>
<sequence>MNRRRPTRQSVEISLFPFLAVLICTMGALIVLFVVMVLQARTEAVAVELPPLAIPAPQEAEPEPEPETPAPQPQVDYSEQMAELEALRKKRLAQLEETRLQLSGLEDHSHRLTEQIRKLRGDIAVLEGETTNVTGSADDYETQKQNMAKQIAEAEAELEKIHEKIEHTKPAYALVPYEGRSGTRRQPIYIECTADRVIIQPEGIGLTGNDFQPPLGPGNPLAAALRTIREYRQSQPGPSEGSAYPLLVVRPDGAESYAAARDALDGWDDEFGYELVDEETELAYPNADRFLAKRLVETVELARRRKFAIMMAAPKKYGRIEDQYLVASRNSGFRSASGGGGQDGSFLENRFVNQGNGKSSFGEKLGGSGLHGAGEATNPQNNATSRPSQMQGQSGFYPQSGPASEQQAANNGQEGSPYQRSGPSQNAPSSGSEGNGNMTSMQPIAAKRGSNWALPGAGPRSTGITRPVHLVCSGQQMTMVQERGVLGPAETVPVDGDMEAAADKLVRLIHSRIDSWGMAGRNFYWKPVLEVTVEPGGDAVVRQLETLFYGSGIEVKRK</sequence>
<dbReference type="EMBL" id="PUHZ01000003">
    <property type="protein sequence ID" value="PQO47849.1"/>
    <property type="molecule type" value="Genomic_DNA"/>
</dbReference>
<evidence type="ECO:0000256" key="1">
    <source>
        <dbReference type="SAM" id="Coils"/>
    </source>
</evidence>
<dbReference type="OrthoDB" id="233190at2"/>
<feature type="region of interest" description="Disordered" evidence="2">
    <location>
        <begin position="333"/>
        <end position="442"/>
    </location>
</feature>
<dbReference type="Proteomes" id="UP000237819">
    <property type="component" value="Unassembled WGS sequence"/>
</dbReference>
<reference evidence="4 5" key="1">
    <citation type="submission" date="2018-02" db="EMBL/GenBank/DDBJ databases">
        <title>Comparative genomes isolates from brazilian mangrove.</title>
        <authorList>
            <person name="Araujo J.E."/>
            <person name="Taketani R.G."/>
            <person name="Silva M.C.P."/>
            <person name="Loureco M.V."/>
            <person name="Andreote F.D."/>
        </authorList>
    </citation>
    <scope>NUCLEOTIDE SEQUENCE [LARGE SCALE GENOMIC DNA]</scope>
    <source>
        <strain evidence="4 5">Nap-Phe MGV</strain>
    </source>
</reference>
<gene>
    <name evidence="4" type="ORF">C5Y93_02055</name>
</gene>
<evidence type="ECO:0000313" key="4">
    <source>
        <dbReference type="EMBL" id="PQO47849.1"/>
    </source>
</evidence>
<name>A0A2S8GTU9_9BACT</name>
<feature type="compositionally biased region" description="Polar residues" evidence="2">
    <location>
        <begin position="377"/>
        <end position="442"/>
    </location>
</feature>
<dbReference type="RefSeq" id="WP_105333721.1">
    <property type="nucleotide sequence ID" value="NZ_PUHZ01000003.1"/>
</dbReference>
<feature type="transmembrane region" description="Helical" evidence="3">
    <location>
        <begin position="12"/>
        <end position="38"/>
    </location>
</feature>
<evidence type="ECO:0000313" key="5">
    <source>
        <dbReference type="Proteomes" id="UP000237819"/>
    </source>
</evidence>
<feature type="coiled-coil region" evidence="1">
    <location>
        <begin position="81"/>
        <end position="164"/>
    </location>
</feature>
<evidence type="ECO:0000256" key="2">
    <source>
        <dbReference type="SAM" id="MobiDB-lite"/>
    </source>
</evidence>
<accession>A0A2S8GTU9</accession>
<keyword evidence="3" id="KW-1133">Transmembrane helix</keyword>
<protein>
    <submittedName>
        <fullName evidence="4">Uncharacterized protein</fullName>
    </submittedName>
</protein>
<dbReference type="AlphaFoldDB" id="A0A2S8GTU9"/>
<keyword evidence="3" id="KW-0812">Transmembrane</keyword>
<keyword evidence="3" id="KW-0472">Membrane</keyword>
<evidence type="ECO:0000256" key="3">
    <source>
        <dbReference type="SAM" id="Phobius"/>
    </source>
</evidence>
<comment type="caution">
    <text evidence="4">The sequence shown here is derived from an EMBL/GenBank/DDBJ whole genome shotgun (WGS) entry which is preliminary data.</text>
</comment>
<keyword evidence="1" id="KW-0175">Coiled coil</keyword>
<proteinExistence type="predicted"/>